<name>B3EH51_CHLL2</name>
<reference evidence="1 2" key="1">
    <citation type="submission" date="2008-05" db="EMBL/GenBank/DDBJ databases">
        <title>Complete sequence of Chlorobium limicola DSM 245.</title>
        <authorList>
            <consortium name="US DOE Joint Genome Institute"/>
            <person name="Lucas S."/>
            <person name="Copeland A."/>
            <person name="Lapidus A."/>
            <person name="Glavina del Rio T."/>
            <person name="Dalin E."/>
            <person name="Tice H."/>
            <person name="Bruce D."/>
            <person name="Goodwin L."/>
            <person name="Pitluck S."/>
            <person name="Schmutz J."/>
            <person name="Larimer F."/>
            <person name="Land M."/>
            <person name="Hauser L."/>
            <person name="Kyrpides N."/>
            <person name="Ovchinnikova G."/>
            <person name="Zhao F."/>
            <person name="Li T."/>
            <person name="Liu Z."/>
            <person name="Overmann J."/>
            <person name="Bryant D.A."/>
            <person name="Richardson P."/>
        </authorList>
    </citation>
    <scope>NUCLEOTIDE SEQUENCE [LARGE SCALE GENOMIC DNA]</scope>
    <source>
        <strain evidence="2">DSM 245 / NBRC 103803 / 6330</strain>
    </source>
</reference>
<accession>B3EH51</accession>
<gene>
    <name evidence="1" type="ordered locus">Clim_0644</name>
</gene>
<dbReference type="AlphaFoldDB" id="B3EH51"/>
<proteinExistence type="predicted"/>
<dbReference type="KEGG" id="cli:Clim_0644"/>
<organism evidence="1 2">
    <name type="scientific">Chlorobium limicola (strain DSM 245 / NBRC 103803 / 6330)</name>
    <dbReference type="NCBI Taxonomy" id="290315"/>
    <lineage>
        <taxon>Bacteria</taxon>
        <taxon>Pseudomonadati</taxon>
        <taxon>Chlorobiota</taxon>
        <taxon>Chlorobiia</taxon>
        <taxon>Chlorobiales</taxon>
        <taxon>Chlorobiaceae</taxon>
        <taxon>Chlorobium/Pelodictyon group</taxon>
        <taxon>Chlorobium</taxon>
    </lineage>
</organism>
<dbReference type="EMBL" id="CP001097">
    <property type="protein sequence ID" value="ACD89731.1"/>
    <property type="molecule type" value="Genomic_DNA"/>
</dbReference>
<evidence type="ECO:0000313" key="2">
    <source>
        <dbReference type="Proteomes" id="UP000008841"/>
    </source>
</evidence>
<dbReference type="HOGENOM" id="CLU_3181702_0_0_10"/>
<dbReference type="RefSeq" id="WP_012465612.1">
    <property type="nucleotide sequence ID" value="NC_010803.1"/>
</dbReference>
<evidence type="ECO:0000313" key="1">
    <source>
        <dbReference type="EMBL" id="ACD89731.1"/>
    </source>
</evidence>
<sequence>MDVKADAGYLDIMKIQPLICDTARRGYYGVGPRLAEAFSVGKALQS</sequence>
<dbReference type="Proteomes" id="UP000008841">
    <property type="component" value="Chromosome"/>
</dbReference>
<protein>
    <submittedName>
        <fullName evidence="1">Flavin reductase-like, FMN-binding</fullName>
    </submittedName>
</protein>